<dbReference type="AlphaFoldDB" id="A0A151NXM9"/>
<evidence type="ECO:0000313" key="4">
    <source>
        <dbReference type="EMBL" id="KYO41626.1"/>
    </source>
</evidence>
<keyword evidence="3" id="KW-0964">Secreted</keyword>
<dbReference type="PROSITE" id="PS51311">
    <property type="entry name" value="SCGB"/>
    <property type="match status" value="1"/>
</dbReference>
<name>A0A151NXM9_ALLMI</name>
<dbReference type="GO" id="GO:0005576">
    <property type="term" value="C:extracellular region"/>
    <property type="evidence" value="ECO:0007669"/>
    <property type="project" value="UniProtKB-SubCell"/>
</dbReference>
<dbReference type="InterPro" id="IPR035960">
    <property type="entry name" value="Secretoglobin_sf"/>
</dbReference>
<comment type="subcellular location">
    <subcellularLocation>
        <location evidence="1">Secreted</location>
    </subcellularLocation>
</comment>
<dbReference type="EMBL" id="AKHW03001628">
    <property type="protein sequence ID" value="KYO41626.1"/>
    <property type="molecule type" value="Genomic_DNA"/>
</dbReference>
<dbReference type="Proteomes" id="UP000050525">
    <property type="component" value="Unassembled WGS sequence"/>
</dbReference>
<accession>A0A151NXM9</accession>
<proteinExistence type="inferred from homology"/>
<comment type="caution">
    <text evidence="4">The sequence shown here is derived from an EMBL/GenBank/DDBJ whole genome shotgun (WGS) entry which is preliminary data.</text>
</comment>
<dbReference type="PANTHER" id="PTHR10136:SF8">
    <property type="entry name" value="SECRETOGLOBIN FAMILY 1C MEMBER 1-RELATED"/>
    <property type="match status" value="1"/>
</dbReference>
<gene>
    <name evidence="4" type="primary">SCGB1C1</name>
    <name evidence="4" type="ORF">Y1Q_0006379</name>
</gene>
<evidence type="ECO:0000313" key="5">
    <source>
        <dbReference type="Proteomes" id="UP000050525"/>
    </source>
</evidence>
<reference evidence="4 5" key="1">
    <citation type="journal article" date="2012" name="Genome Biol.">
        <title>Sequencing three crocodilian genomes to illuminate the evolution of archosaurs and amniotes.</title>
        <authorList>
            <person name="St John J.A."/>
            <person name="Braun E.L."/>
            <person name="Isberg S.R."/>
            <person name="Miles L.G."/>
            <person name="Chong A.Y."/>
            <person name="Gongora J."/>
            <person name="Dalzell P."/>
            <person name="Moran C."/>
            <person name="Bed'hom B."/>
            <person name="Abzhanov A."/>
            <person name="Burgess S.C."/>
            <person name="Cooksey A.M."/>
            <person name="Castoe T.A."/>
            <person name="Crawford N.G."/>
            <person name="Densmore L.D."/>
            <person name="Drew J.C."/>
            <person name="Edwards S.V."/>
            <person name="Faircloth B.C."/>
            <person name="Fujita M.K."/>
            <person name="Greenwold M.J."/>
            <person name="Hoffmann F.G."/>
            <person name="Howard J.M."/>
            <person name="Iguchi T."/>
            <person name="Janes D.E."/>
            <person name="Khan S.Y."/>
            <person name="Kohno S."/>
            <person name="de Koning A.J."/>
            <person name="Lance S.L."/>
            <person name="McCarthy F.M."/>
            <person name="McCormack J.E."/>
            <person name="Merchant M.E."/>
            <person name="Peterson D.G."/>
            <person name="Pollock D.D."/>
            <person name="Pourmand N."/>
            <person name="Raney B.J."/>
            <person name="Roessler K.A."/>
            <person name="Sanford J.R."/>
            <person name="Sawyer R.H."/>
            <person name="Schmidt C.J."/>
            <person name="Triplett E.W."/>
            <person name="Tuberville T.D."/>
            <person name="Venegas-Anaya M."/>
            <person name="Howard J.T."/>
            <person name="Jarvis E.D."/>
            <person name="Guillette L.J.Jr."/>
            <person name="Glenn T.C."/>
            <person name="Green R.E."/>
            <person name="Ray D.A."/>
        </authorList>
    </citation>
    <scope>NUCLEOTIDE SEQUENCE [LARGE SCALE GENOMIC DNA]</scope>
    <source>
        <strain evidence="4">KSC_2009_1</strain>
    </source>
</reference>
<dbReference type="PANTHER" id="PTHR10136">
    <property type="entry name" value="SECRETOGLOBIN FAMILY 1 MEMBER"/>
    <property type="match status" value="1"/>
</dbReference>
<dbReference type="Pfam" id="PF01099">
    <property type="entry name" value="Uteroglobin"/>
    <property type="match status" value="1"/>
</dbReference>
<dbReference type="InterPro" id="IPR043215">
    <property type="entry name" value="Secretoglobin_1C-like"/>
</dbReference>
<organism evidence="4 5">
    <name type="scientific">Alligator mississippiensis</name>
    <name type="common">American alligator</name>
    <dbReference type="NCBI Taxonomy" id="8496"/>
    <lineage>
        <taxon>Eukaryota</taxon>
        <taxon>Metazoa</taxon>
        <taxon>Chordata</taxon>
        <taxon>Craniata</taxon>
        <taxon>Vertebrata</taxon>
        <taxon>Euteleostomi</taxon>
        <taxon>Archelosauria</taxon>
        <taxon>Archosauria</taxon>
        <taxon>Crocodylia</taxon>
        <taxon>Alligatoridae</taxon>
        <taxon>Alligatorinae</taxon>
        <taxon>Alligator</taxon>
    </lineage>
</organism>
<dbReference type="SUPFAM" id="SSF48201">
    <property type="entry name" value="Uteroglobin-like"/>
    <property type="match status" value="1"/>
</dbReference>
<dbReference type="STRING" id="8496.A0A151NXM9"/>
<evidence type="ECO:0000256" key="2">
    <source>
        <dbReference type="ARBA" id="ARBA00008650"/>
    </source>
</evidence>
<protein>
    <submittedName>
        <fullName evidence="4">Secretoglobin family 1C member 1 isoform B</fullName>
    </submittedName>
</protein>
<sequence>MRGLFDMKVAAVLAKQAPRCLDSWDVLKDLQLAECFPHIGTVSAREILPGFLNTLLEGTLEQLYVGPISQYRIDDVTKAALAALKKCIESLSQEHTKALVKLLKMIRSEA</sequence>
<evidence type="ECO:0000256" key="3">
    <source>
        <dbReference type="ARBA" id="ARBA00022525"/>
    </source>
</evidence>
<evidence type="ECO:0000256" key="1">
    <source>
        <dbReference type="ARBA" id="ARBA00004613"/>
    </source>
</evidence>
<keyword evidence="5" id="KW-1185">Reference proteome</keyword>
<comment type="similarity">
    <text evidence="2">Belongs to the secretoglobin family.</text>
</comment>
<dbReference type="InterPro" id="IPR016126">
    <property type="entry name" value="Secretoglobin"/>
</dbReference>